<dbReference type="CDD" id="cd01392">
    <property type="entry name" value="HTH_LacI"/>
    <property type="match status" value="1"/>
</dbReference>
<dbReference type="EMBL" id="CP117884">
    <property type="protein sequence ID" value="WDF82386.1"/>
    <property type="molecule type" value="Genomic_DNA"/>
</dbReference>
<keyword evidence="6" id="KW-1185">Reference proteome</keyword>
<evidence type="ECO:0000256" key="1">
    <source>
        <dbReference type="ARBA" id="ARBA00023015"/>
    </source>
</evidence>
<keyword evidence="2 5" id="KW-0238">DNA-binding</keyword>
<evidence type="ECO:0000256" key="2">
    <source>
        <dbReference type="ARBA" id="ARBA00023125"/>
    </source>
</evidence>
<evidence type="ECO:0000313" key="6">
    <source>
        <dbReference type="Proteomes" id="UP001220377"/>
    </source>
</evidence>
<accession>A0ABY7WTS4</accession>
<dbReference type="Gene3D" id="3.40.50.2300">
    <property type="match status" value="2"/>
</dbReference>
<dbReference type="InterPro" id="IPR010982">
    <property type="entry name" value="Lambda_DNA-bd_dom_sf"/>
</dbReference>
<dbReference type="SMART" id="SM00354">
    <property type="entry name" value="HTH_LACI"/>
    <property type="match status" value="1"/>
</dbReference>
<evidence type="ECO:0000256" key="3">
    <source>
        <dbReference type="ARBA" id="ARBA00023163"/>
    </source>
</evidence>
<dbReference type="CDD" id="cd06267">
    <property type="entry name" value="PBP1_LacI_sugar_binding-like"/>
    <property type="match status" value="1"/>
</dbReference>
<dbReference type="Pfam" id="PF00356">
    <property type="entry name" value="LacI"/>
    <property type="match status" value="1"/>
</dbReference>
<dbReference type="Proteomes" id="UP001220377">
    <property type="component" value="Chromosome"/>
</dbReference>
<dbReference type="Pfam" id="PF13377">
    <property type="entry name" value="Peripla_BP_3"/>
    <property type="match status" value="1"/>
</dbReference>
<evidence type="ECO:0000313" key="5">
    <source>
        <dbReference type="EMBL" id="WDF82386.1"/>
    </source>
</evidence>
<gene>
    <name evidence="5" type="ORF">PQ472_10915</name>
</gene>
<name>A0ABY7WTS4_9LACO</name>
<feature type="domain" description="HTH lacI-type" evidence="4">
    <location>
        <begin position="5"/>
        <end position="59"/>
    </location>
</feature>
<dbReference type="PROSITE" id="PS50932">
    <property type="entry name" value="HTH_LACI_2"/>
    <property type="match status" value="1"/>
</dbReference>
<dbReference type="SUPFAM" id="SSF53822">
    <property type="entry name" value="Periplasmic binding protein-like I"/>
    <property type="match status" value="1"/>
</dbReference>
<proteinExistence type="predicted"/>
<dbReference type="InterPro" id="IPR028082">
    <property type="entry name" value="Peripla_BP_I"/>
</dbReference>
<sequence length="357" mass="39305">MTKKVTIKEIARLANASVSTVSRVINDSGYVSIEKRQKIEAAIKSTGYHPSQIARTLSSSHTQTIAVMLPDITNPYFINLIEQISIHSGAEGYQVILMNTDTAGAHKHGDPVTIETNAFANVLERQVDGLIVLGGEIDQVHVNPEYMSALNSLNDQLPVVVISQKDEQCNCLFVERHIDTGMKMIVQHLLSLGYRHIGFLGGQQGIKIADQRISSFKKLMHLYANTSDEDILANNFYIEDGYTGIEPLLQQADLDAVIAMNDQVAIGAMRRLREIGKSVPQDIAIGSADMFAGGEYTTPAITTVNQHDTSLGQIAVKQLLHLINNEPVESLEPRLPELVMRESCGEHQRFTTKDSLS</sequence>
<dbReference type="RefSeq" id="WP_274259804.1">
    <property type="nucleotide sequence ID" value="NZ_CP117884.1"/>
</dbReference>
<dbReference type="GO" id="GO:0003677">
    <property type="term" value="F:DNA binding"/>
    <property type="evidence" value="ECO:0007669"/>
    <property type="project" value="UniProtKB-KW"/>
</dbReference>
<dbReference type="InterPro" id="IPR000843">
    <property type="entry name" value="HTH_LacI"/>
</dbReference>
<keyword evidence="1" id="KW-0805">Transcription regulation</keyword>
<protein>
    <submittedName>
        <fullName evidence="5">LacI family DNA-binding transcriptional regulator</fullName>
    </submittedName>
</protein>
<dbReference type="SUPFAM" id="SSF47413">
    <property type="entry name" value="lambda repressor-like DNA-binding domains"/>
    <property type="match status" value="1"/>
</dbReference>
<dbReference type="InterPro" id="IPR046335">
    <property type="entry name" value="LacI/GalR-like_sensor"/>
</dbReference>
<organism evidence="5 6">
    <name type="scientific">Lacticaseibacillus pabuli</name>
    <dbReference type="NCBI Taxonomy" id="3025672"/>
    <lineage>
        <taxon>Bacteria</taxon>
        <taxon>Bacillati</taxon>
        <taxon>Bacillota</taxon>
        <taxon>Bacilli</taxon>
        <taxon>Lactobacillales</taxon>
        <taxon>Lactobacillaceae</taxon>
        <taxon>Lacticaseibacillus</taxon>
    </lineage>
</organism>
<evidence type="ECO:0000259" key="4">
    <source>
        <dbReference type="PROSITE" id="PS50932"/>
    </source>
</evidence>
<keyword evidence="3" id="KW-0804">Transcription</keyword>
<reference evidence="5 6" key="1">
    <citation type="submission" date="2023-02" db="EMBL/GenBank/DDBJ databases">
        <title>Genome sequence of Lacticaseibacillus sp. KACC 23028.</title>
        <authorList>
            <person name="Kim S."/>
            <person name="Heo J."/>
            <person name="Kwon S.-W."/>
        </authorList>
    </citation>
    <scope>NUCLEOTIDE SEQUENCE [LARGE SCALE GENOMIC DNA]</scope>
    <source>
        <strain evidence="5 6">KACC 23028</strain>
    </source>
</reference>
<dbReference type="Gene3D" id="1.10.260.40">
    <property type="entry name" value="lambda repressor-like DNA-binding domains"/>
    <property type="match status" value="1"/>
</dbReference>
<dbReference type="PANTHER" id="PTHR30146:SF150">
    <property type="entry name" value="ARABINOSE METABOLISM TRANSCRIPTIONAL REPRESSOR"/>
    <property type="match status" value="1"/>
</dbReference>
<dbReference type="PANTHER" id="PTHR30146">
    <property type="entry name" value="LACI-RELATED TRANSCRIPTIONAL REPRESSOR"/>
    <property type="match status" value="1"/>
</dbReference>